<dbReference type="Proteomes" id="UP001652740">
    <property type="component" value="Unplaced"/>
</dbReference>
<feature type="domain" description="Aminotransferase class I/classII large" evidence="5">
    <location>
        <begin position="120"/>
        <end position="452"/>
    </location>
</feature>
<evidence type="ECO:0000256" key="3">
    <source>
        <dbReference type="ARBA" id="ARBA00022679"/>
    </source>
</evidence>
<keyword evidence="6" id="KW-1185">Reference proteome</keyword>
<dbReference type="InterPro" id="IPR050859">
    <property type="entry name" value="Class-I_PLP-dep_aminotransf"/>
</dbReference>
<evidence type="ECO:0000259" key="5">
    <source>
        <dbReference type="Pfam" id="PF00155"/>
    </source>
</evidence>
<accession>A0ABM3N399</accession>
<dbReference type="InterPro" id="IPR004839">
    <property type="entry name" value="Aminotransferase_I/II_large"/>
</dbReference>
<keyword evidence="4" id="KW-0663">Pyridoxal phosphate</keyword>
<keyword evidence="3" id="KW-0808">Transferase</keyword>
<dbReference type="Gene3D" id="3.40.640.10">
    <property type="entry name" value="Type I PLP-dependent aspartate aminotransferase-like (Major domain)"/>
    <property type="match status" value="1"/>
</dbReference>
<comment type="cofactor">
    <cofactor evidence="1">
        <name>pyridoxal 5'-phosphate</name>
        <dbReference type="ChEBI" id="CHEBI:597326"/>
    </cofactor>
</comment>
<name>A0ABM3N399_GALME</name>
<reference evidence="7" key="1">
    <citation type="submission" date="2025-08" db="UniProtKB">
        <authorList>
            <consortium name="RefSeq"/>
        </authorList>
    </citation>
    <scope>IDENTIFICATION</scope>
    <source>
        <tissue evidence="7">Whole larvae</tissue>
    </source>
</reference>
<dbReference type="InterPro" id="IPR015424">
    <property type="entry name" value="PyrdxlP-dep_Trfase"/>
</dbReference>
<evidence type="ECO:0000313" key="6">
    <source>
        <dbReference type="Proteomes" id="UP001652740"/>
    </source>
</evidence>
<dbReference type="PANTHER" id="PTHR42790:SF19">
    <property type="entry name" value="KYNURENINE_ALPHA-AMINOADIPATE AMINOTRANSFERASE, MITOCHONDRIAL"/>
    <property type="match status" value="1"/>
</dbReference>
<sequence length="475" mass="54401">MKKELVKRLLRTHQVFCLVRNNSTKSVDNFLKFYSEQNCVTNKYRVLTGQDYVRFISKKNSLREPALTRLLAALACKMDKQAISLAEGVPNEGVFPYTRLQMDTRDGRGLVIEGKDMAVALQYTPSQGLPALLTEIRQFQHDLHRPPPIPRDVMVTNGSQQGIYQCIELLVEPGDPVMKSEYSYPGINVALKPYQPEIVNISEDYDGLVPESLESTLEDRLVRGLKMPKLLYVTPTGSNPAGTVIPEERRKKIYDLACRYDFLILEDDAYMFLNYDEVHPPSFLSLDTCGRVIRLDSFSKVISAGLRAAWVTAPTALLQRLELHMQAEMLHSCTLSQAILLRLLSHRPSLVSYLQNARALYRRRRDALQGRLEAHLRPLADWCTPRAGLFIWLRVHNVDDVYNMVFQTAFERGLILIPGNAFQYDTSAPCQYLRLTFSKISFEDMDIAARHLADIIRDEQRRTLHKEPQRLATER</sequence>
<evidence type="ECO:0000256" key="4">
    <source>
        <dbReference type="ARBA" id="ARBA00022898"/>
    </source>
</evidence>
<evidence type="ECO:0000313" key="7">
    <source>
        <dbReference type="RefSeq" id="XP_052758039.1"/>
    </source>
</evidence>
<organism evidence="6 7">
    <name type="scientific">Galleria mellonella</name>
    <name type="common">Greater wax moth</name>
    <dbReference type="NCBI Taxonomy" id="7137"/>
    <lineage>
        <taxon>Eukaryota</taxon>
        <taxon>Metazoa</taxon>
        <taxon>Ecdysozoa</taxon>
        <taxon>Arthropoda</taxon>
        <taxon>Hexapoda</taxon>
        <taxon>Insecta</taxon>
        <taxon>Pterygota</taxon>
        <taxon>Neoptera</taxon>
        <taxon>Endopterygota</taxon>
        <taxon>Lepidoptera</taxon>
        <taxon>Glossata</taxon>
        <taxon>Ditrysia</taxon>
        <taxon>Pyraloidea</taxon>
        <taxon>Pyralidae</taxon>
        <taxon>Galleriinae</taxon>
        <taxon>Galleria</taxon>
    </lineage>
</organism>
<dbReference type="CDD" id="cd00609">
    <property type="entry name" value="AAT_like"/>
    <property type="match status" value="1"/>
</dbReference>
<gene>
    <name evidence="7" type="primary">LOC113519294</name>
</gene>
<proteinExistence type="predicted"/>
<dbReference type="PANTHER" id="PTHR42790">
    <property type="entry name" value="AMINOTRANSFERASE"/>
    <property type="match status" value="1"/>
</dbReference>
<dbReference type="RefSeq" id="XP_052758039.1">
    <property type="nucleotide sequence ID" value="XM_052902079.1"/>
</dbReference>
<dbReference type="SUPFAM" id="SSF53383">
    <property type="entry name" value="PLP-dependent transferases"/>
    <property type="match status" value="1"/>
</dbReference>
<dbReference type="InterPro" id="IPR015421">
    <property type="entry name" value="PyrdxlP-dep_Trfase_major"/>
</dbReference>
<evidence type="ECO:0000256" key="2">
    <source>
        <dbReference type="ARBA" id="ARBA00022576"/>
    </source>
</evidence>
<dbReference type="Pfam" id="PF00155">
    <property type="entry name" value="Aminotran_1_2"/>
    <property type="match status" value="1"/>
</dbReference>
<dbReference type="GeneID" id="113519294"/>
<dbReference type="GO" id="GO:0008483">
    <property type="term" value="F:transaminase activity"/>
    <property type="evidence" value="ECO:0007669"/>
    <property type="project" value="UniProtKB-KW"/>
</dbReference>
<evidence type="ECO:0000256" key="1">
    <source>
        <dbReference type="ARBA" id="ARBA00001933"/>
    </source>
</evidence>
<keyword evidence="2 7" id="KW-0032">Aminotransferase</keyword>
<protein>
    <submittedName>
        <fullName evidence="7">Kynurenine/alpha-aminoadipate aminotransferase, mitochondrial</fullName>
    </submittedName>
</protein>